<keyword evidence="3" id="KW-1185">Reference proteome</keyword>
<dbReference type="AlphaFoldDB" id="A0A2S3ULV9"/>
<protein>
    <submittedName>
        <fullName evidence="2">Uncharacterized protein</fullName>
    </submittedName>
</protein>
<reference evidence="2 3" key="1">
    <citation type="submission" date="2018-01" db="EMBL/GenBank/DDBJ databases">
        <title>Genomic Encyclopedia of Archaeal and Bacterial Type Strains, Phase II (KMG-II): from individual species to whole genera.</title>
        <authorList>
            <person name="Goeker M."/>
        </authorList>
    </citation>
    <scope>NUCLEOTIDE SEQUENCE [LARGE SCALE GENOMIC DNA]</scope>
    <source>
        <strain evidence="2 3">DSM 17023</strain>
    </source>
</reference>
<feature type="region of interest" description="Disordered" evidence="1">
    <location>
        <begin position="99"/>
        <end position="125"/>
    </location>
</feature>
<dbReference type="OrthoDB" id="7678656at2"/>
<gene>
    <name evidence="2" type="ORF">CLV41_112123</name>
</gene>
<feature type="compositionally biased region" description="Low complexity" evidence="1">
    <location>
        <begin position="137"/>
        <end position="153"/>
    </location>
</feature>
<name>A0A2S3ULV9_9HYPH</name>
<dbReference type="Proteomes" id="UP000236959">
    <property type="component" value="Unassembled WGS sequence"/>
</dbReference>
<evidence type="ECO:0000313" key="2">
    <source>
        <dbReference type="EMBL" id="POF28708.1"/>
    </source>
</evidence>
<evidence type="ECO:0000256" key="1">
    <source>
        <dbReference type="SAM" id="MobiDB-lite"/>
    </source>
</evidence>
<proteinExistence type="predicted"/>
<dbReference type="RefSeq" id="WP_146048627.1">
    <property type="nucleotide sequence ID" value="NZ_PPCN01000012.1"/>
</dbReference>
<organism evidence="2 3">
    <name type="scientific">Roseibium marinum</name>
    <dbReference type="NCBI Taxonomy" id="281252"/>
    <lineage>
        <taxon>Bacteria</taxon>
        <taxon>Pseudomonadati</taxon>
        <taxon>Pseudomonadota</taxon>
        <taxon>Alphaproteobacteria</taxon>
        <taxon>Hyphomicrobiales</taxon>
        <taxon>Stappiaceae</taxon>
        <taxon>Roseibium</taxon>
    </lineage>
</organism>
<evidence type="ECO:0000313" key="3">
    <source>
        <dbReference type="Proteomes" id="UP000236959"/>
    </source>
</evidence>
<feature type="region of interest" description="Disordered" evidence="1">
    <location>
        <begin position="137"/>
        <end position="163"/>
    </location>
</feature>
<dbReference type="EMBL" id="PPCN01000012">
    <property type="protein sequence ID" value="POF28708.1"/>
    <property type="molecule type" value="Genomic_DNA"/>
</dbReference>
<accession>A0A2S3ULV9</accession>
<sequence length="163" mass="17071">MMSIGSMPAMSPPTSPRDQIVSKLDEQVEAGEITSEDQDAMLDALDTIHAERMEAGAPDFSAGPPSKEEMQANFESMLADQVESGTLDQEQADQLAEMFESGELGGRAEGGPPPPPGGAQQGSDPLEELMATLLETLQSDSGYDGSGEQSSSSVASMLADFKV</sequence>
<comment type="caution">
    <text evidence="2">The sequence shown here is derived from an EMBL/GenBank/DDBJ whole genome shotgun (WGS) entry which is preliminary data.</text>
</comment>